<name>D2XAK3_GBMV</name>
<reference evidence="1 2" key="1">
    <citation type="journal article" date="2009" name="Proc. Natl. Acad. Sci. U.S.A.">
        <title>Giant Marseillevirus highlights the role of amoebae as a melting pot in emergence of chimeric microorganisms.</title>
        <authorList>
            <person name="Boyer M."/>
            <person name="Yutin N."/>
            <person name="Pagnier I."/>
            <person name="Barrassi L."/>
            <person name="Fournous G."/>
            <person name="Espinosa L."/>
            <person name="Robert C."/>
            <person name="Azza S."/>
            <person name="Sun S."/>
            <person name="Rossmann M.G."/>
            <person name="Suzan-Monti M."/>
            <person name="La Scola B."/>
            <person name="Koonin E.V."/>
            <person name="Raoult D."/>
        </authorList>
    </citation>
    <scope>NUCLEOTIDE SEQUENCE [LARGE SCALE GENOMIC DNA]</scope>
    <source>
        <strain evidence="1 2">T19</strain>
    </source>
</reference>
<dbReference type="EMBL" id="GU071086">
    <property type="protein sequence ID" value="ADB03980.1"/>
    <property type="molecule type" value="Genomic_DNA"/>
</dbReference>
<dbReference type="GeneID" id="8746438"/>
<dbReference type="KEGG" id="vg:8746438"/>
<sequence>MFWKWSSVLTNKGDVDMRDLDKKIHKIILDGGGEADFSTVRELCFDPHYIVFEEKGTSFFSYFTRFTRFFLKDGREVFALELKEGDILQGRDGPIKVKKREKVQSEVEVFKVLLKEDFAFFVDGVRVKKS</sequence>
<proteinExistence type="predicted"/>
<keyword evidence="2" id="KW-1185">Reference proteome</keyword>
<evidence type="ECO:0000313" key="1">
    <source>
        <dbReference type="EMBL" id="ADB03980.1"/>
    </source>
</evidence>
<evidence type="ECO:0000313" key="2">
    <source>
        <dbReference type="Proteomes" id="UP000029780"/>
    </source>
</evidence>
<organismHost>
    <name type="scientific">Acanthamoeba</name>
    <dbReference type="NCBI Taxonomy" id="5754"/>
</organismHost>
<organism evidence="1 2">
    <name type="scientific">Marseillevirus marseillevirus</name>
    <name type="common">GBM</name>
    <dbReference type="NCBI Taxonomy" id="694581"/>
    <lineage>
        <taxon>Viruses</taxon>
        <taxon>Varidnaviria</taxon>
        <taxon>Bamfordvirae</taxon>
        <taxon>Nucleocytoviricota</taxon>
        <taxon>Megaviricetes</taxon>
        <taxon>Pimascovirales</taxon>
        <taxon>Pimascovirales incertae sedis</taxon>
        <taxon>Marseilleviridae</taxon>
        <taxon>Marseillevirus</taxon>
        <taxon>Marseillevirus massiliense</taxon>
    </lineage>
</organism>
<dbReference type="RefSeq" id="YP_003406942.1">
    <property type="nucleotide sequence ID" value="NC_013756.1"/>
</dbReference>
<gene>
    <name evidence="1" type="ORF">MAR_ORF201</name>
</gene>
<accession>D2XAK3</accession>
<dbReference type="OrthoDB" id="22167at10239"/>
<dbReference type="Proteomes" id="UP000029780">
    <property type="component" value="Segment"/>
</dbReference>
<protein>
    <submittedName>
        <fullName evidence="1">Uncharacterized protein</fullName>
    </submittedName>
</protein>